<feature type="transmembrane region" description="Helical" evidence="6">
    <location>
        <begin position="186"/>
        <end position="204"/>
    </location>
</feature>
<dbReference type="Proteomes" id="UP000298180">
    <property type="component" value="Unassembled WGS sequence"/>
</dbReference>
<dbReference type="EMBL" id="SMLM01000001">
    <property type="protein sequence ID" value="TFZ05229.1"/>
    <property type="molecule type" value="Genomic_DNA"/>
</dbReference>
<keyword evidence="3 6" id="KW-0812">Transmembrane</keyword>
<dbReference type="Pfam" id="PF09678">
    <property type="entry name" value="Caa3_CtaG"/>
    <property type="match status" value="1"/>
</dbReference>
<organism evidence="7 8">
    <name type="scientific">Ramlibacter henchirensis</name>
    <dbReference type="NCBI Taxonomy" id="204072"/>
    <lineage>
        <taxon>Bacteria</taxon>
        <taxon>Pseudomonadati</taxon>
        <taxon>Pseudomonadota</taxon>
        <taxon>Betaproteobacteria</taxon>
        <taxon>Burkholderiales</taxon>
        <taxon>Comamonadaceae</taxon>
        <taxon>Ramlibacter</taxon>
    </lineage>
</organism>
<dbReference type="OrthoDB" id="9808789at2"/>
<name>A0A4Z0C542_9BURK</name>
<evidence type="ECO:0000313" key="8">
    <source>
        <dbReference type="Proteomes" id="UP000298180"/>
    </source>
</evidence>
<evidence type="ECO:0000256" key="4">
    <source>
        <dbReference type="ARBA" id="ARBA00022989"/>
    </source>
</evidence>
<feature type="transmembrane region" description="Helical" evidence="6">
    <location>
        <begin position="156"/>
        <end position="180"/>
    </location>
</feature>
<accession>A0A4Z0C542</accession>
<evidence type="ECO:0000256" key="6">
    <source>
        <dbReference type="SAM" id="Phobius"/>
    </source>
</evidence>
<feature type="transmembrane region" description="Helical" evidence="6">
    <location>
        <begin position="66"/>
        <end position="86"/>
    </location>
</feature>
<keyword evidence="8" id="KW-1185">Reference proteome</keyword>
<proteinExistence type="predicted"/>
<keyword evidence="4 6" id="KW-1133">Transmembrane helix</keyword>
<keyword evidence="2" id="KW-1003">Cell membrane</keyword>
<evidence type="ECO:0000313" key="7">
    <source>
        <dbReference type="EMBL" id="TFZ05229.1"/>
    </source>
</evidence>
<feature type="transmembrane region" description="Helical" evidence="6">
    <location>
        <begin position="263"/>
        <end position="284"/>
    </location>
</feature>
<gene>
    <name evidence="7" type="ORF">EZ313_00690</name>
</gene>
<comment type="caution">
    <text evidence="7">The sequence shown here is derived from an EMBL/GenBank/DDBJ whole genome shotgun (WGS) entry which is preliminary data.</text>
</comment>
<dbReference type="AlphaFoldDB" id="A0A4Z0C542"/>
<evidence type="ECO:0000256" key="3">
    <source>
        <dbReference type="ARBA" id="ARBA00022692"/>
    </source>
</evidence>
<feature type="transmembrane region" description="Helical" evidence="6">
    <location>
        <begin position="36"/>
        <end position="54"/>
    </location>
</feature>
<evidence type="ECO:0000256" key="2">
    <source>
        <dbReference type="ARBA" id="ARBA00022475"/>
    </source>
</evidence>
<feature type="transmembrane region" description="Helical" evidence="6">
    <location>
        <begin position="106"/>
        <end position="128"/>
    </location>
</feature>
<evidence type="ECO:0000256" key="1">
    <source>
        <dbReference type="ARBA" id="ARBA00004651"/>
    </source>
</evidence>
<dbReference type="GO" id="GO:0005886">
    <property type="term" value="C:plasma membrane"/>
    <property type="evidence" value="ECO:0007669"/>
    <property type="project" value="UniProtKB-SubCell"/>
</dbReference>
<feature type="transmembrane region" description="Helical" evidence="6">
    <location>
        <begin position="216"/>
        <end position="238"/>
    </location>
</feature>
<protein>
    <submittedName>
        <fullName evidence="7">Cytochrome c oxidase assembly protein</fullName>
    </submittedName>
</protein>
<keyword evidence="5 6" id="KW-0472">Membrane</keyword>
<evidence type="ECO:0000256" key="5">
    <source>
        <dbReference type="ARBA" id="ARBA00023136"/>
    </source>
</evidence>
<dbReference type="InterPro" id="IPR019108">
    <property type="entry name" value="Caa3_assmbl_CtaG-rel"/>
</dbReference>
<comment type="subcellular location">
    <subcellularLocation>
        <location evidence="1">Cell membrane</location>
        <topology evidence="1">Multi-pass membrane protein</topology>
    </subcellularLocation>
</comment>
<sequence length="293" mass="31821">MRCALLGMALLPIAARAHTREGLPPAAPLWQWSTDPWVIGLLAISALLYARGVWRLWAVAGWGRGIGKAPVIAFTTGWLTLVIALVSPVDSLGGRLFSAHMLQHELLMVLAAPLLVLGRPLAAWTWAFGSKNRRRIGRAVQARWLVSTWSTLTEPVMAWCLHATVLWLWHVPALFTAALLHEGVHTLQHTTFLVSGLFFWWTALGGDPRIGRGTGVAVASLFTTMLHTAALGALLSLAPTPWYPPYLTTTAALGMDPLEDQQLGGLVMWVPAGLAYVIAALGLLGRMLTRQRA</sequence>
<reference evidence="7 8" key="1">
    <citation type="submission" date="2019-03" db="EMBL/GenBank/DDBJ databases">
        <title>Ramlibacter henchirensis DSM 14656, whole genome shotgun sequence.</title>
        <authorList>
            <person name="Zhang X."/>
            <person name="Feng G."/>
            <person name="Zhu H."/>
        </authorList>
    </citation>
    <scope>NUCLEOTIDE SEQUENCE [LARGE SCALE GENOMIC DNA]</scope>
    <source>
        <strain evidence="7 8">DSM 14656</strain>
    </source>
</reference>
<dbReference type="RefSeq" id="WP_135261310.1">
    <property type="nucleotide sequence ID" value="NZ_SMLM01000001.1"/>
</dbReference>